<comment type="caution">
    <text evidence="9">The sequence shown here is derived from an EMBL/GenBank/DDBJ whole genome shotgun (WGS) entry which is preliminary data.</text>
</comment>
<feature type="compositionally biased region" description="Polar residues" evidence="7">
    <location>
        <begin position="191"/>
        <end position="201"/>
    </location>
</feature>
<feature type="domain" description="BRCT" evidence="8">
    <location>
        <begin position="309"/>
        <end position="373"/>
    </location>
</feature>
<evidence type="ECO:0000256" key="6">
    <source>
        <dbReference type="ARBA" id="ARBA00048336"/>
    </source>
</evidence>
<protein>
    <recommendedName>
        <fullName evidence="2">protein-serine/threonine phosphatase</fullName>
        <ecNumber evidence="2">3.1.3.16</ecNumber>
    </recommendedName>
</protein>
<dbReference type="AlphaFoldDB" id="A0A9P5WYX9"/>
<dbReference type="Proteomes" id="UP000807342">
    <property type="component" value="Unassembled WGS sequence"/>
</dbReference>
<dbReference type="PROSITE" id="PS50172">
    <property type="entry name" value="BRCT"/>
    <property type="match status" value="1"/>
</dbReference>
<evidence type="ECO:0000256" key="5">
    <source>
        <dbReference type="ARBA" id="ARBA00047761"/>
    </source>
</evidence>
<dbReference type="OrthoDB" id="10249888at2759"/>
<evidence type="ECO:0000259" key="8">
    <source>
        <dbReference type="PROSITE" id="PS50172"/>
    </source>
</evidence>
<dbReference type="PANTHER" id="PTHR23081">
    <property type="entry name" value="RNA POLYMERASE II CTD PHOSPHATASE"/>
    <property type="match status" value="1"/>
</dbReference>
<reference evidence="9" key="1">
    <citation type="submission" date="2020-11" db="EMBL/GenBank/DDBJ databases">
        <authorList>
            <consortium name="DOE Joint Genome Institute"/>
            <person name="Ahrendt S."/>
            <person name="Riley R."/>
            <person name="Andreopoulos W."/>
            <person name="Labutti K."/>
            <person name="Pangilinan J."/>
            <person name="Ruiz-Duenas F.J."/>
            <person name="Barrasa J.M."/>
            <person name="Sanchez-Garcia M."/>
            <person name="Camarero S."/>
            <person name="Miyauchi S."/>
            <person name="Serrano A."/>
            <person name="Linde D."/>
            <person name="Babiker R."/>
            <person name="Drula E."/>
            <person name="Ayuso-Fernandez I."/>
            <person name="Pacheco R."/>
            <person name="Padilla G."/>
            <person name="Ferreira P."/>
            <person name="Barriuso J."/>
            <person name="Kellner H."/>
            <person name="Castanera R."/>
            <person name="Alfaro M."/>
            <person name="Ramirez L."/>
            <person name="Pisabarro A.G."/>
            <person name="Kuo A."/>
            <person name="Tritt A."/>
            <person name="Lipzen A."/>
            <person name="He G."/>
            <person name="Yan M."/>
            <person name="Ng V."/>
            <person name="Cullen D."/>
            <person name="Martin F."/>
            <person name="Rosso M.-N."/>
            <person name="Henrissat B."/>
            <person name="Hibbett D."/>
            <person name="Martinez A.T."/>
            <person name="Grigoriev I.V."/>
        </authorList>
    </citation>
    <scope>NUCLEOTIDE SEQUENCE</scope>
    <source>
        <strain evidence="9">MF-IS2</strain>
    </source>
</reference>
<comment type="catalytic activity">
    <reaction evidence="5">
        <text>O-phospho-L-seryl-[protein] + H2O = L-seryl-[protein] + phosphate</text>
        <dbReference type="Rhea" id="RHEA:20629"/>
        <dbReference type="Rhea" id="RHEA-COMP:9863"/>
        <dbReference type="Rhea" id="RHEA-COMP:11604"/>
        <dbReference type="ChEBI" id="CHEBI:15377"/>
        <dbReference type="ChEBI" id="CHEBI:29999"/>
        <dbReference type="ChEBI" id="CHEBI:43474"/>
        <dbReference type="ChEBI" id="CHEBI:83421"/>
        <dbReference type="EC" id="3.1.3.16"/>
    </reaction>
</comment>
<dbReference type="Gene3D" id="3.40.50.10190">
    <property type="entry name" value="BRCT domain"/>
    <property type="match status" value="1"/>
</dbReference>
<evidence type="ECO:0000313" key="10">
    <source>
        <dbReference type="Proteomes" id="UP000807342"/>
    </source>
</evidence>
<comment type="subcellular location">
    <subcellularLocation>
        <location evidence="1">Nucleus</location>
    </subcellularLocation>
</comment>
<evidence type="ECO:0000256" key="1">
    <source>
        <dbReference type="ARBA" id="ARBA00004123"/>
    </source>
</evidence>
<dbReference type="EMBL" id="MU152195">
    <property type="protein sequence ID" value="KAF9440895.1"/>
    <property type="molecule type" value="Genomic_DNA"/>
</dbReference>
<evidence type="ECO:0000256" key="4">
    <source>
        <dbReference type="ARBA" id="ARBA00023242"/>
    </source>
</evidence>
<feature type="region of interest" description="Disordered" evidence="7">
    <location>
        <begin position="173"/>
        <end position="261"/>
    </location>
</feature>
<feature type="compositionally biased region" description="Polar residues" evidence="7">
    <location>
        <begin position="225"/>
        <end position="243"/>
    </location>
</feature>
<organism evidence="9 10">
    <name type="scientific">Macrolepiota fuliginosa MF-IS2</name>
    <dbReference type="NCBI Taxonomy" id="1400762"/>
    <lineage>
        <taxon>Eukaryota</taxon>
        <taxon>Fungi</taxon>
        <taxon>Dikarya</taxon>
        <taxon>Basidiomycota</taxon>
        <taxon>Agaricomycotina</taxon>
        <taxon>Agaricomycetes</taxon>
        <taxon>Agaricomycetidae</taxon>
        <taxon>Agaricales</taxon>
        <taxon>Agaricineae</taxon>
        <taxon>Agaricaceae</taxon>
        <taxon>Macrolepiota</taxon>
    </lineage>
</organism>
<dbReference type="GO" id="GO:0005634">
    <property type="term" value="C:nucleus"/>
    <property type="evidence" value="ECO:0007669"/>
    <property type="project" value="UniProtKB-SubCell"/>
</dbReference>
<feature type="region of interest" description="Disordered" evidence="7">
    <location>
        <begin position="1"/>
        <end position="25"/>
    </location>
</feature>
<dbReference type="InterPro" id="IPR039189">
    <property type="entry name" value="Fcp1"/>
</dbReference>
<dbReference type="EC" id="3.1.3.16" evidence="2"/>
<dbReference type="PANTHER" id="PTHR23081:SF36">
    <property type="entry name" value="RNA POLYMERASE II SUBUNIT A C-TERMINAL DOMAIN PHOSPHATASE"/>
    <property type="match status" value="1"/>
</dbReference>
<keyword evidence="10" id="KW-1185">Reference proteome</keyword>
<evidence type="ECO:0000313" key="9">
    <source>
        <dbReference type="EMBL" id="KAF9440895.1"/>
    </source>
</evidence>
<keyword evidence="3" id="KW-0378">Hydrolase</keyword>
<evidence type="ECO:0000256" key="3">
    <source>
        <dbReference type="ARBA" id="ARBA00022801"/>
    </source>
</evidence>
<dbReference type="Pfam" id="PF12738">
    <property type="entry name" value="PTCB-BRCT"/>
    <property type="match status" value="1"/>
</dbReference>
<dbReference type="GO" id="GO:0008420">
    <property type="term" value="F:RNA polymerase II CTD heptapeptide repeat phosphatase activity"/>
    <property type="evidence" value="ECO:0007669"/>
    <property type="project" value="InterPro"/>
</dbReference>
<evidence type="ECO:0000256" key="7">
    <source>
        <dbReference type="SAM" id="MobiDB-lite"/>
    </source>
</evidence>
<dbReference type="InterPro" id="IPR036420">
    <property type="entry name" value="BRCT_dom_sf"/>
</dbReference>
<comment type="catalytic activity">
    <reaction evidence="6">
        <text>O-phospho-L-threonyl-[protein] + H2O = L-threonyl-[protein] + phosphate</text>
        <dbReference type="Rhea" id="RHEA:47004"/>
        <dbReference type="Rhea" id="RHEA-COMP:11060"/>
        <dbReference type="Rhea" id="RHEA-COMP:11605"/>
        <dbReference type="ChEBI" id="CHEBI:15377"/>
        <dbReference type="ChEBI" id="CHEBI:30013"/>
        <dbReference type="ChEBI" id="CHEBI:43474"/>
        <dbReference type="ChEBI" id="CHEBI:61977"/>
        <dbReference type="EC" id="3.1.3.16"/>
    </reaction>
</comment>
<evidence type="ECO:0000256" key="2">
    <source>
        <dbReference type="ARBA" id="ARBA00013081"/>
    </source>
</evidence>
<name>A0A9P5WYX9_9AGAR</name>
<feature type="compositionally biased region" description="Basic and acidic residues" evidence="7">
    <location>
        <begin position="202"/>
        <end position="218"/>
    </location>
</feature>
<proteinExistence type="predicted"/>
<gene>
    <name evidence="9" type="ORF">P691DRAFT_781145</name>
</gene>
<dbReference type="SUPFAM" id="SSF52113">
    <property type="entry name" value="BRCT domain"/>
    <property type="match status" value="1"/>
</dbReference>
<keyword evidence="4" id="KW-0539">Nucleus</keyword>
<sequence>MAQSQPSTSTIHGTNPSTTSAPSTLQTSAPVAVHIGNQGSMLQGGITICQCRLSTCLWNPHMMIVDTSALHDQDVVMVCACDLASCFFTLYINNDQTATSNAALHLALDGPPVEHLGPCLPGKVAAYQLGLAEVPMHLARLRLYSDLSRFWRHNSTITSGQALSIMVGTSDERGRGHWPKGAGPSLCSMLLSPSTDSSKSLTPKEIEKAEMEKKKQEELQGAVSHKSSSNLSQEITTKSQPVNNEKPAGIEGGFPTHHPEKSKQALLKNDDVELDRIGKLLSEVHRRFFKAYNTRPPMNSQCKQALADSRKHAFSGIILLDTPQETTKYWQLVHMFGAKCYPDLAPDVTHVIMAKHSTKKVETVWKCRGIKIV</sequence>
<accession>A0A9P5WYX9</accession>
<dbReference type="InterPro" id="IPR001357">
    <property type="entry name" value="BRCT_dom"/>
</dbReference>